<keyword evidence="11 17" id="KW-0472">Membrane</keyword>
<evidence type="ECO:0000256" key="17">
    <source>
        <dbReference type="HAMAP-Rule" id="MF_01398"/>
    </source>
</evidence>
<name>A0A0S7BC00_9CHLR</name>
<evidence type="ECO:0000256" key="12">
    <source>
        <dbReference type="ARBA" id="ARBA00023268"/>
    </source>
</evidence>
<dbReference type="NCBIfam" id="TIGR01144">
    <property type="entry name" value="ATP_synt_b"/>
    <property type="match status" value="1"/>
</dbReference>
<evidence type="ECO:0000256" key="6">
    <source>
        <dbReference type="ARBA" id="ARBA00022547"/>
    </source>
</evidence>
<dbReference type="RefSeq" id="WP_075074456.1">
    <property type="nucleotide sequence ID" value="NZ_DF967972.1"/>
</dbReference>
<evidence type="ECO:0000256" key="15">
    <source>
        <dbReference type="ARBA" id="ARBA00025198"/>
    </source>
</evidence>
<evidence type="ECO:0000256" key="14">
    <source>
        <dbReference type="ARBA" id="ARBA00024925"/>
    </source>
</evidence>
<dbReference type="Gene3D" id="6.10.250.1580">
    <property type="match status" value="1"/>
</dbReference>
<feature type="transmembrane region" description="Helical" evidence="17">
    <location>
        <begin position="12"/>
        <end position="30"/>
    </location>
</feature>
<dbReference type="InterPro" id="IPR002146">
    <property type="entry name" value="ATP_synth_b/b'su_bac/chlpt"/>
</dbReference>
<gene>
    <name evidence="17" type="primary">atpF</name>
    <name evidence="19" type="ORF">LARV_03055</name>
</gene>
<evidence type="ECO:0000256" key="18">
    <source>
        <dbReference type="RuleBase" id="RU003848"/>
    </source>
</evidence>
<comment type="function">
    <text evidence="17">Component of the F(0) channel, it forms part of the peripheral stalk, linking F(1) to F(0).</text>
</comment>
<keyword evidence="4 17" id="KW-0813">Transport</keyword>
<dbReference type="AlphaFoldDB" id="A0A0S7BC00"/>
<comment type="similarity">
    <text evidence="3">In the N-terminal section; belongs to the ATPase B chain family.</text>
</comment>
<comment type="function">
    <text evidence="14">This fusion protein includes a component of the F(0) channel (subunit b) and of the F(1) subunit (subunit delta). Two copies of subunit b and one of delta together form the peripheral 'stator' stalk which links F(1) to F(0).</text>
</comment>
<evidence type="ECO:0000256" key="3">
    <source>
        <dbReference type="ARBA" id="ARBA00010811"/>
    </source>
</evidence>
<evidence type="ECO:0000256" key="8">
    <source>
        <dbReference type="ARBA" id="ARBA00022781"/>
    </source>
</evidence>
<comment type="similarity">
    <text evidence="1 17 18">Belongs to the ATPase B chain family.</text>
</comment>
<evidence type="ECO:0000256" key="10">
    <source>
        <dbReference type="ARBA" id="ARBA00023065"/>
    </source>
</evidence>
<evidence type="ECO:0000256" key="7">
    <source>
        <dbReference type="ARBA" id="ARBA00022692"/>
    </source>
</evidence>
<protein>
    <recommendedName>
        <fullName evidence="17">ATP synthase subunit b</fullName>
    </recommendedName>
    <alternativeName>
        <fullName evidence="17">ATP synthase F(0) sector subunit b</fullName>
    </alternativeName>
    <alternativeName>
        <fullName evidence="17">ATPase subunit I</fullName>
    </alternativeName>
    <alternativeName>
        <fullName evidence="17">F-type ATPase subunit b</fullName>
        <shortName evidence="17">F-ATPase subunit b</shortName>
    </alternativeName>
</protein>
<organism evidence="19">
    <name type="scientific">Longilinea arvoryzae</name>
    <dbReference type="NCBI Taxonomy" id="360412"/>
    <lineage>
        <taxon>Bacteria</taxon>
        <taxon>Bacillati</taxon>
        <taxon>Chloroflexota</taxon>
        <taxon>Anaerolineae</taxon>
        <taxon>Anaerolineales</taxon>
        <taxon>Anaerolineaceae</taxon>
        <taxon>Longilinea</taxon>
    </lineage>
</organism>
<sequence length="245" mass="26297">MDKLGLNLGYLLVQILHFGMIFVVVLAWVVKPVMGLLEKRRKTLAQGLEDARIAADARANAEREATQILSDAQVKSAEIVREATNRAETAAREVHAAAEADAAKTRAGALADFEQERTRILGELRGQVAALSIAAAQKLIGESLDENRQRSLLDEFFSGVKSGKLVLLKDGEVSGAAAEVTSALPLTESEQETVKRDVLARMGGSATVSFRVDPSILGGLVLRVGDRVIDSSVAGQLQDLRQNLQ</sequence>
<dbReference type="CDD" id="cd06503">
    <property type="entry name" value="ATP-synt_Fo_b"/>
    <property type="match status" value="1"/>
</dbReference>
<dbReference type="InterPro" id="IPR028987">
    <property type="entry name" value="ATP_synth_B-like_membr_sf"/>
</dbReference>
<dbReference type="HAMAP" id="MF_01398">
    <property type="entry name" value="ATP_synth_b_bprime"/>
    <property type="match status" value="1"/>
</dbReference>
<keyword evidence="6 17" id="KW-0138">CF(0)</keyword>
<comment type="subunit">
    <text evidence="17">F-type ATPases have 2 components, F(1) - the catalytic core - and F(0) - the membrane proton channel. F(1) has five subunits: alpha(3), beta(3), gamma(1), delta(1), epsilon(1). F(0) has three main subunits: a(1), b(2) and c(10-14). The alpha and beta chains form an alternating ring which encloses part of the gamma chain. F(1) is attached to F(0) by a central stalk formed by the gamma and epsilon chains, while a peripheral stalk is formed by the delta and b chains.</text>
</comment>
<evidence type="ECO:0000256" key="2">
    <source>
        <dbReference type="ARBA" id="ARBA00010377"/>
    </source>
</evidence>
<dbReference type="GO" id="GO:0005886">
    <property type="term" value="C:plasma membrane"/>
    <property type="evidence" value="ECO:0007669"/>
    <property type="project" value="UniProtKB-SubCell"/>
</dbReference>
<evidence type="ECO:0000256" key="5">
    <source>
        <dbReference type="ARBA" id="ARBA00022475"/>
    </source>
</evidence>
<keyword evidence="10 17" id="KW-0406">Ion transport</keyword>
<comment type="similarity">
    <text evidence="2">In the C-terminal section; belongs to the ATPase delta chain family.</text>
</comment>
<reference evidence="19" key="1">
    <citation type="submission" date="2015-07" db="EMBL/GenBank/DDBJ databases">
        <title>Draft Genome Sequences of Anaerolinea thermolimosa IMO-1, Bellilinea caldifistulae GOMI-1, Leptolinea tardivitalis YMTK-2, Levilinea saccharolytica KIBI-1,Longilinea arvoryzae KOME-1, Previously Described as Members of the Anaerolineaceae (Chloroflexi).</title>
        <authorList>
            <person name="Sekiguchi Y."/>
            <person name="Ohashi A."/>
            <person name="Matsuura N."/>
            <person name="Tourlousse M.D."/>
        </authorList>
    </citation>
    <scope>NUCLEOTIDE SEQUENCE [LARGE SCALE GENOMIC DNA]</scope>
    <source>
        <strain evidence="19">KOME-1</strain>
    </source>
</reference>
<dbReference type="SUPFAM" id="SSF81573">
    <property type="entry name" value="F1F0 ATP synthase subunit B, membrane domain"/>
    <property type="match status" value="1"/>
</dbReference>
<evidence type="ECO:0000313" key="19">
    <source>
        <dbReference type="EMBL" id="GAP15271.1"/>
    </source>
</evidence>
<dbReference type="InterPro" id="IPR050059">
    <property type="entry name" value="ATP_synthase_B_chain"/>
</dbReference>
<dbReference type="PANTHER" id="PTHR33445:SF1">
    <property type="entry name" value="ATP SYNTHASE SUBUNIT B"/>
    <property type="match status" value="1"/>
</dbReference>
<evidence type="ECO:0000256" key="13">
    <source>
        <dbReference type="ARBA" id="ARBA00023310"/>
    </source>
</evidence>
<dbReference type="PANTHER" id="PTHR33445">
    <property type="entry name" value="ATP SYNTHASE SUBUNIT B', CHLOROPLASTIC"/>
    <property type="match status" value="1"/>
</dbReference>
<evidence type="ECO:0000256" key="11">
    <source>
        <dbReference type="ARBA" id="ARBA00023136"/>
    </source>
</evidence>
<dbReference type="STRING" id="360412.LARV_03055"/>
<dbReference type="Pfam" id="PF00213">
    <property type="entry name" value="OSCP"/>
    <property type="match status" value="1"/>
</dbReference>
<keyword evidence="12" id="KW-0511">Multifunctional enzyme</keyword>
<dbReference type="GO" id="GO:0045259">
    <property type="term" value="C:proton-transporting ATP synthase complex"/>
    <property type="evidence" value="ECO:0007669"/>
    <property type="project" value="UniProtKB-KW"/>
</dbReference>
<keyword evidence="5 17" id="KW-1003">Cell membrane</keyword>
<keyword evidence="13 17" id="KW-0066">ATP synthesis</keyword>
<dbReference type="InterPro" id="IPR005864">
    <property type="entry name" value="ATP_synth_F0_bsu_bac"/>
</dbReference>
<dbReference type="GO" id="GO:0012505">
    <property type="term" value="C:endomembrane system"/>
    <property type="evidence" value="ECO:0007669"/>
    <property type="project" value="UniProtKB-SubCell"/>
</dbReference>
<dbReference type="InterPro" id="IPR000711">
    <property type="entry name" value="ATPase_OSCP/dsu"/>
</dbReference>
<evidence type="ECO:0000256" key="16">
    <source>
        <dbReference type="ARBA" id="ARBA00037847"/>
    </source>
</evidence>
<evidence type="ECO:0000256" key="9">
    <source>
        <dbReference type="ARBA" id="ARBA00022989"/>
    </source>
</evidence>
<keyword evidence="20" id="KW-1185">Reference proteome</keyword>
<keyword evidence="7 17" id="KW-0812">Transmembrane</keyword>
<keyword evidence="9 17" id="KW-1133">Transmembrane helix</keyword>
<comment type="function">
    <text evidence="15 17">F(1)F(0) ATP synthase produces ATP from ADP in the presence of a proton or sodium gradient. F-type ATPases consist of two structural domains, F(1) containing the extramembraneous catalytic core and F(0) containing the membrane proton channel, linked together by a central stalk and a peripheral stalk. During catalysis, ATP synthesis in the catalytic domain of F(1) is coupled via a rotary mechanism of the central stalk subunits to proton translocation.</text>
</comment>
<dbReference type="PRINTS" id="PR00125">
    <property type="entry name" value="ATPASEDELTA"/>
</dbReference>
<keyword evidence="8 17" id="KW-0375">Hydrogen ion transport</keyword>
<evidence type="ECO:0000313" key="20">
    <source>
        <dbReference type="Proteomes" id="UP000055060"/>
    </source>
</evidence>
<proteinExistence type="inferred from homology"/>
<dbReference type="EMBL" id="DF967972">
    <property type="protein sequence ID" value="GAP15271.1"/>
    <property type="molecule type" value="Genomic_DNA"/>
</dbReference>
<dbReference type="OrthoDB" id="9802471at2"/>
<dbReference type="GO" id="GO:0046933">
    <property type="term" value="F:proton-transporting ATP synthase activity, rotational mechanism"/>
    <property type="evidence" value="ECO:0007669"/>
    <property type="project" value="UniProtKB-UniRule"/>
</dbReference>
<comment type="subcellular location">
    <subcellularLocation>
        <location evidence="17">Cell membrane</location>
        <topology evidence="17">Single-pass membrane protein</topology>
    </subcellularLocation>
    <subcellularLocation>
        <location evidence="16">Endomembrane system</location>
        <topology evidence="16">Single-pass membrane protein</topology>
    </subcellularLocation>
</comment>
<evidence type="ECO:0000256" key="1">
    <source>
        <dbReference type="ARBA" id="ARBA00005513"/>
    </source>
</evidence>
<dbReference type="GO" id="GO:0046961">
    <property type="term" value="F:proton-transporting ATPase activity, rotational mechanism"/>
    <property type="evidence" value="ECO:0007669"/>
    <property type="project" value="TreeGrafter"/>
</dbReference>
<dbReference type="Proteomes" id="UP000055060">
    <property type="component" value="Unassembled WGS sequence"/>
</dbReference>
<dbReference type="Pfam" id="PF00430">
    <property type="entry name" value="ATP-synt_B"/>
    <property type="match status" value="1"/>
</dbReference>
<accession>A0A0S7BC00</accession>
<evidence type="ECO:0000256" key="4">
    <source>
        <dbReference type="ARBA" id="ARBA00022448"/>
    </source>
</evidence>